<dbReference type="OrthoDB" id="8756565at2"/>
<comment type="caution">
    <text evidence="3">The sequence shown here is derived from an EMBL/GenBank/DDBJ whole genome shotgun (WGS) entry which is preliminary data.</text>
</comment>
<evidence type="ECO:0000256" key="1">
    <source>
        <dbReference type="SAM" id="Coils"/>
    </source>
</evidence>
<dbReference type="EMBL" id="AAQH01000015">
    <property type="protein sequence ID" value="EAT11621.1"/>
    <property type="molecule type" value="Genomic_DNA"/>
</dbReference>
<dbReference type="HOGENOM" id="CLU_004275_0_0_6"/>
<protein>
    <submittedName>
        <fullName evidence="3">Hypothetical and glycosyltransferase fusion protein</fullName>
    </submittedName>
</protein>
<dbReference type="InterPro" id="IPR050194">
    <property type="entry name" value="Glycosyltransferase_grp1"/>
</dbReference>
<dbReference type="PANTHER" id="PTHR45947:SF3">
    <property type="entry name" value="SULFOQUINOVOSYL TRANSFERASE SQD2"/>
    <property type="match status" value="1"/>
</dbReference>
<evidence type="ECO:0000313" key="3">
    <source>
        <dbReference type="EMBL" id="EAT11621.1"/>
    </source>
</evidence>
<proteinExistence type="predicted"/>
<keyword evidence="1" id="KW-0175">Coiled coil</keyword>
<feature type="domain" description="Spore protein YkvP/CgeB glycosyl transferase-like" evidence="2">
    <location>
        <begin position="433"/>
        <end position="543"/>
    </location>
</feature>
<dbReference type="Gene3D" id="3.40.50.2000">
    <property type="entry name" value="Glycogen Phosphorylase B"/>
    <property type="match status" value="2"/>
</dbReference>
<keyword evidence="4" id="KW-1185">Reference proteome</keyword>
<dbReference type="PANTHER" id="PTHR45947">
    <property type="entry name" value="SULFOQUINOVOSYL TRANSFERASE SQD2"/>
    <property type="match status" value="1"/>
</dbReference>
<dbReference type="Proteomes" id="UP000004263">
    <property type="component" value="Unassembled WGS sequence"/>
</dbReference>
<sequence>MVSRIRNSDSYQGLTRKQLQKKIDDLLEASKTNEDIEYQYNLLSQDLIKTKESLKSAQLKYRGVTGQNSDLKLERDKLKKELEEAVKLQDRLIKEISQNSLIELESKSNQVKASNLAGDIFSLKKRIIEKDIEIEKIRSDLSEARINIVKVKNTLSFRLGYILIFAFKSWKNFFSLPKDLYALMSESKSKRTEKRVKIKRVIEQKNAIENSVEGKTTVLKDDQNISLVDKLKGLKVASVMDEFTFNSFLPECNLFGLTPQNWKAELESFKPDVVFIESAWRGKLDLWGAKVGHMSQEIIQIAQWCRDNKVASLFWNKEDPVHYETFLNSARLFDHIFTTDIDCVSRYKSALQHENVYFLPFAAQPKNNNPIEKYQRKDAFCFAGAYYKKYPERTKDLGNFLVSFPSFKPLEIYDRNYGKENPEYMFPSEYSPYIVGTLPFEEIDKAYKGYNFAINLNSIKQSQSMFARRVFELLASNTITVSNFSKGLRNLFGDLVFTSDSGEKIVSDLNRLVQSGLDLKKFKLLALRKVLSEHTYQDRLAYIYSKLSNTKLENLLPVVHVFSYVKTMEEFESLYEQYDRQDYSNKKLQVLIPAGLEEEFKSTDTNVQFLPVSSKSQARAEIPETDWVATFALNDFYDEYYLTDLILATRYTNEEVIGKASYYKNQDGEISLKSEGESYKLSKDLPARCSIAKASLFTSVSLSEVVQTLYTRHYLCEGFSIDEFSYCMNGESNAASKGITLLEKDIDLGSSFKELSKIAERTKLVKSEVSSLQVIEAKELMLMIPKPAQTNVEASNMSNGVKFTSGLSDGKHEYWYANKIVQPEDLGANNGKLNLFLETEVGLNIQFVLFFLDENGQRLSHVVKASNKNNLIDVPVGTKNIKFGLRIYAGGEATIKKLYLEHKPSTPVDVIQNSDVLLITNNYPSYEDLYKNGFVHSRAKAYRDHGCAVDVWRFKPEHEVSFHEFQGIDVTTGGADYLAHSLSINSYKHILVHFLDENIWNVLKEHVHNTRITVWVHGADIQSYERRAFLYETEEQLQKAKSISDKKQDFWRSVLNQKYKNLHMVFVSNYLASTAMEDLGVDLDKSQYSIIPNPIDTDLFSYKEKPVEQRKKILSIRPYASKVYANDLAVKAVLELSKESIFDELEFRFIGDGPLFDETLEPLRKFNNVIIERRFLNQIEISELHKEYGIFLCPSRMDTQGVSRDEAMASGLVPITNAVAAIPEFVNESSGMLAEGEDYLGIAKLIRQVNSSDTEFLKRSLAASSMIRNARSLKPILALEMRLIDPNIGN</sequence>
<dbReference type="RefSeq" id="WP_007018842.1">
    <property type="nucleotide sequence ID" value="NZ_CH724119.1"/>
</dbReference>
<reference evidence="3 4" key="1">
    <citation type="submission" date="2006-03" db="EMBL/GenBank/DDBJ databases">
        <authorList>
            <person name="Pinhassi J."/>
            <person name="Pedros-Alio C."/>
            <person name="Ferriera S."/>
            <person name="Johnson J."/>
            <person name="Kravitz S."/>
            <person name="Halpern A."/>
            <person name="Remington K."/>
            <person name="Beeson K."/>
            <person name="Tran B."/>
            <person name="Rogers Y.-H."/>
            <person name="Friedman R."/>
            <person name="Venter J.C."/>
        </authorList>
    </citation>
    <scope>NUCLEOTIDE SEQUENCE [LARGE SCALE GENOMIC DNA]</scope>
    <source>
        <strain evidence="3 4">RED65</strain>
    </source>
</reference>
<name>Q1N096_9GAMM</name>
<feature type="coiled-coil region" evidence="1">
    <location>
        <begin position="61"/>
        <end position="99"/>
    </location>
</feature>
<dbReference type="InterPro" id="IPR055259">
    <property type="entry name" value="YkvP/CgeB_Glyco_trans-like"/>
</dbReference>
<dbReference type="STRING" id="207949.RED65_08029"/>
<dbReference type="CDD" id="cd03801">
    <property type="entry name" value="GT4_PimA-like"/>
    <property type="match status" value="1"/>
</dbReference>
<dbReference type="Pfam" id="PF13524">
    <property type="entry name" value="Glyco_trans_1_2"/>
    <property type="match status" value="1"/>
</dbReference>
<accession>Q1N096</accession>
<dbReference type="Pfam" id="PF13692">
    <property type="entry name" value="Glyco_trans_1_4"/>
    <property type="match status" value="1"/>
</dbReference>
<dbReference type="GO" id="GO:0016757">
    <property type="term" value="F:glycosyltransferase activity"/>
    <property type="evidence" value="ECO:0007669"/>
    <property type="project" value="TreeGrafter"/>
</dbReference>
<gene>
    <name evidence="3" type="ORF">RED65_08029</name>
</gene>
<dbReference type="SUPFAM" id="SSF53756">
    <property type="entry name" value="UDP-Glycosyltransferase/glycogen phosphorylase"/>
    <property type="match status" value="1"/>
</dbReference>
<organism evidence="3 4">
    <name type="scientific">Bermanella marisrubri</name>
    <dbReference type="NCBI Taxonomy" id="207949"/>
    <lineage>
        <taxon>Bacteria</taxon>
        <taxon>Pseudomonadati</taxon>
        <taxon>Pseudomonadota</taxon>
        <taxon>Gammaproteobacteria</taxon>
        <taxon>Oceanospirillales</taxon>
        <taxon>Oceanospirillaceae</taxon>
        <taxon>Bermanella</taxon>
    </lineage>
</organism>
<evidence type="ECO:0000313" key="4">
    <source>
        <dbReference type="Proteomes" id="UP000004263"/>
    </source>
</evidence>
<evidence type="ECO:0000259" key="2">
    <source>
        <dbReference type="Pfam" id="PF13524"/>
    </source>
</evidence>
<keyword evidence="3" id="KW-0808">Transferase</keyword>